<evidence type="ECO:0000313" key="2">
    <source>
        <dbReference type="EMBL" id="MEQ2471471.1"/>
    </source>
</evidence>
<name>A0ABV1FFD2_9FIRM</name>
<keyword evidence="3" id="KW-1185">Reference proteome</keyword>
<evidence type="ECO:0000313" key="3">
    <source>
        <dbReference type="Proteomes" id="UP001438008"/>
    </source>
</evidence>
<gene>
    <name evidence="2" type="ORF">WMO29_03005</name>
</gene>
<evidence type="ECO:0000256" key="1">
    <source>
        <dbReference type="SAM" id="Coils"/>
    </source>
</evidence>
<accession>A0ABV1FFD2</accession>
<dbReference type="Proteomes" id="UP001438008">
    <property type="component" value="Unassembled WGS sequence"/>
</dbReference>
<organism evidence="2 3">
    <name type="scientific">Laedolimicola intestinihominis</name>
    <dbReference type="NCBI Taxonomy" id="3133166"/>
    <lineage>
        <taxon>Bacteria</taxon>
        <taxon>Bacillati</taxon>
        <taxon>Bacillota</taxon>
        <taxon>Clostridia</taxon>
        <taxon>Lachnospirales</taxon>
        <taxon>Lachnospiraceae</taxon>
        <taxon>Laedolimicola</taxon>
    </lineage>
</organism>
<proteinExistence type="predicted"/>
<protein>
    <submittedName>
        <fullName evidence="2">Uncharacterized protein</fullName>
    </submittedName>
</protein>
<dbReference type="EMBL" id="JBBMFE010000002">
    <property type="protein sequence ID" value="MEQ2471471.1"/>
    <property type="molecule type" value="Genomic_DNA"/>
</dbReference>
<reference evidence="2 3" key="1">
    <citation type="submission" date="2024-03" db="EMBL/GenBank/DDBJ databases">
        <title>Human intestinal bacterial collection.</title>
        <authorList>
            <person name="Pauvert C."/>
            <person name="Hitch T.C.A."/>
            <person name="Clavel T."/>
        </authorList>
    </citation>
    <scope>NUCLEOTIDE SEQUENCE [LARGE SCALE GENOMIC DNA]</scope>
    <source>
        <strain evidence="2 3">CLA-AA-H132</strain>
    </source>
</reference>
<comment type="caution">
    <text evidence="2">The sequence shown here is derived from an EMBL/GenBank/DDBJ whole genome shotgun (WGS) entry which is preliminary data.</text>
</comment>
<keyword evidence="1" id="KW-0175">Coiled coil</keyword>
<sequence length="100" mass="11198">MMNSNIWDNIGRTVTGAADTVSRKATEVAGVAKLKNQIYSLERDMKRDYEAIGKIVYERFAAAGSIDDVPLQQLCEEIARKEILIDEYQGEIDEKKSALS</sequence>
<dbReference type="RefSeq" id="WP_349163710.1">
    <property type="nucleotide sequence ID" value="NZ_JBBMFE010000002.1"/>
</dbReference>
<feature type="coiled-coil region" evidence="1">
    <location>
        <begin position="71"/>
        <end position="98"/>
    </location>
</feature>